<organism evidence="11 12">
    <name type="scientific">Thermincola ferriacetica</name>
    <dbReference type="NCBI Taxonomy" id="281456"/>
    <lineage>
        <taxon>Bacteria</taxon>
        <taxon>Bacillati</taxon>
        <taxon>Bacillota</taxon>
        <taxon>Clostridia</taxon>
        <taxon>Eubacteriales</taxon>
        <taxon>Thermincolaceae</taxon>
        <taxon>Thermincola</taxon>
    </lineage>
</organism>
<keyword evidence="12" id="KW-1185">Reference proteome</keyword>
<evidence type="ECO:0000313" key="11">
    <source>
        <dbReference type="EMBL" id="KNZ69884.1"/>
    </source>
</evidence>
<comment type="function">
    <text evidence="1 10">Catalyzes the synthesis of the hydroxymethylpyrimidine phosphate (HMP-P) moiety of thiamine from aminoimidazole ribotide (AIR) in a radical S-adenosyl-L-methionine (SAM)-dependent reaction.</text>
</comment>
<feature type="binding site" evidence="10">
    <location>
        <position position="333"/>
    </location>
    <ligand>
        <name>Zn(2+)</name>
        <dbReference type="ChEBI" id="CHEBI:29105"/>
    </ligand>
</feature>
<feature type="binding site" evidence="10">
    <location>
        <position position="163"/>
    </location>
    <ligand>
        <name>substrate</name>
    </ligand>
</feature>
<dbReference type="Pfam" id="PF01964">
    <property type="entry name" value="ThiC_Rad_SAM"/>
    <property type="match status" value="1"/>
</dbReference>
<keyword evidence="5 10" id="KW-0862">Zinc</keyword>
<dbReference type="HAMAP" id="MF_00089">
    <property type="entry name" value="ThiC"/>
    <property type="match status" value="1"/>
</dbReference>
<comment type="caution">
    <text evidence="11">The sequence shown here is derived from an EMBL/GenBank/DDBJ whole genome shotgun (WGS) entry which is preliminary data.</text>
</comment>
<dbReference type="SFLD" id="SFLDG01114">
    <property type="entry name" value="phosphomethylpyrimidine_syntha"/>
    <property type="match status" value="1"/>
</dbReference>
<dbReference type="PANTHER" id="PTHR30557">
    <property type="entry name" value="THIAMINE BIOSYNTHESIS PROTEIN THIC"/>
    <property type="match status" value="1"/>
</dbReference>
<dbReference type="GO" id="GO:0070284">
    <property type="term" value="F:phosphomethylpyrimidine synthase activity"/>
    <property type="evidence" value="ECO:0007669"/>
    <property type="project" value="UniProtKB-EC"/>
</dbReference>
<dbReference type="PANTHER" id="PTHR30557:SF1">
    <property type="entry name" value="PHOSPHOMETHYLPYRIMIDINE SYNTHASE, CHLOROPLASTIC"/>
    <property type="match status" value="1"/>
</dbReference>
<gene>
    <name evidence="10" type="primary">thiC</name>
    <name evidence="11" type="ORF">Tfer_1495</name>
</gene>
<feature type="binding site" evidence="10">
    <location>
        <position position="95"/>
    </location>
    <ligand>
        <name>substrate</name>
    </ligand>
</feature>
<dbReference type="SFLD" id="SFLDS00113">
    <property type="entry name" value="Radical_SAM_Phosphomethylpyrim"/>
    <property type="match status" value="1"/>
</dbReference>
<dbReference type="NCBIfam" id="TIGR00190">
    <property type="entry name" value="thiC"/>
    <property type="match status" value="1"/>
</dbReference>
<evidence type="ECO:0000256" key="10">
    <source>
        <dbReference type="HAMAP-Rule" id="MF_00089"/>
    </source>
</evidence>
<feature type="binding site" evidence="10">
    <location>
        <position position="66"/>
    </location>
    <ligand>
        <name>substrate</name>
    </ligand>
</feature>
<dbReference type="InterPro" id="IPR038521">
    <property type="entry name" value="ThiC/Bza_core_dom"/>
</dbReference>
<evidence type="ECO:0000256" key="1">
    <source>
        <dbReference type="ARBA" id="ARBA00003175"/>
    </source>
</evidence>
<feature type="binding site" evidence="10">
    <location>
        <position position="422"/>
    </location>
    <ligand>
        <name>[4Fe-4S] cluster</name>
        <dbReference type="ChEBI" id="CHEBI:49883"/>
        <note>4Fe-4S-S-AdoMet</note>
    </ligand>
</feature>
<dbReference type="Proteomes" id="UP000037175">
    <property type="component" value="Unassembled WGS sequence"/>
</dbReference>
<dbReference type="EC" id="4.1.99.17" evidence="10"/>
<dbReference type="EMBL" id="LGTE01000008">
    <property type="protein sequence ID" value="KNZ69884.1"/>
    <property type="molecule type" value="Genomic_DNA"/>
</dbReference>
<dbReference type="Gene3D" id="3.20.20.540">
    <property type="entry name" value="Radical SAM ThiC family, central domain"/>
    <property type="match status" value="1"/>
</dbReference>
<evidence type="ECO:0000256" key="5">
    <source>
        <dbReference type="ARBA" id="ARBA00022833"/>
    </source>
</evidence>
<evidence type="ECO:0000256" key="8">
    <source>
        <dbReference type="ARBA" id="ARBA00023014"/>
    </source>
</evidence>
<comment type="catalytic activity">
    <reaction evidence="10">
        <text>5-amino-1-(5-phospho-beta-D-ribosyl)imidazole + S-adenosyl-L-methionine = 4-amino-2-methyl-5-(phosphooxymethyl)pyrimidine + CO + 5'-deoxyadenosine + formate + L-methionine + 3 H(+)</text>
        <dbReference type="Rhea" id="RHEA:24840"/>
        <dbReference type="ChEBI" id="CHEBI:15378"/>
        <dbReference type="ChEBI" id="CHEBI:15740"/>
        <dbReference type="ChEBI" id="CHEBI:17245"/>
        <dbReference type="ChEBI" id="CHEBI:17319"/>
        <dbReference type="ChEBI" id="CHEBI:57844"/>
        <dbReference type="ChEBI" id="CHEBI:58354"/>
        <dbReference type="ChEBI" id="CHEBI:59789"/>
        <dbReference type="ChEBI" id="CHEBI:137981"/>
        <dbReference type="EC" id="4.1.99.17"/>
    </reaction>
</comment>
<dbReference type="GO" id="GO:0008270">
    <property type="term" value="F:zinc ion binding"/>
    <property type="evidence" value="ECO:0007669"/>
    <property type="project" value="UniProtKB-UniRule"/>
</dbReference>
<evidence type="ECO:0000256" key="3">
    <source>
        <dbReference type="ARBA" id="ARBA00022691"/>
    </source>
</evidence>
<dbReference type="RefSeq" id="WP_052217632.1">
    <property type="nucleotide sequence ID" value="NZ_LGTE01000008.1"/>
</dbReference>
<evidence type="ECO:0000256" key="7">
    <source>
        <dbReference type="ARBA" id="ARBA00023004"/>
    </source>
</evidence>
<dbReference type="FunFam" id="3.20.20.540:FF:000001">
    <property type="entry name" value="Phosphomethylpyrimidine synthase"/>
    <property type="match status" value="1"/>
</dbReference>
<dbReference type="PATRIC" id="fig|281456.6.peg.1597"/>
<keyword evidence="8 10" id="KW-0411">Iron-sulfur</keyword>
<dbReference type="GO" id="GO:0009229">
    <property type="term" value="P:thiamine diphosphate biosynthetic process"/>
    <property type="evidence" value="ECO:0007669"/>
    <property type="project" value="UniProtKB-UniRule"/>
</dbReference>
<dbReference type="GO" id="GO:0005829">
    <property type="term" value="C:cytosol"/>
    <property type="evidence" value="ECO:0007669"/>
    <property type="project" value="TreeGrafter"/>
</dbReference>
<keyword evidence="9 10" id="KW-0456">Lyase</keyword>
<keyword evidence="6 10" id="KW-0784">Thiamine biosynthesis</keyword>
<dbReference type="UniPathway" id="UPA00060"/>
<dbReference type="SFLD" id="SFLDF00407">
    <property type="entry name" value="phosphomethylpyrimidine_syntha"/>
    <property type="match status" value="1"/>
</dbReference>
<proteinExistence type="inferred from homology"/>
<evidence type="ECO:0000256" key="4">
    <source>
        <dbReference type="ARBA" id="ARBA00022723"/>
    </source>
</evidence>
<feature type="binding site" evidence="10">
    <location>
        <position position="415"/>
    </location>
    <ligand>
        <name>[4Fe-4S] cluster</name>
        <dbReference type="ChEBI" id="CHEBI:49883"/>
        <note>4Fe-4S-S-AdoMet</note>
    </ligand>
</feature>
<keyword evidence="7 10" id="KW-0408">Iron</keyword>
<sequence>MTQMQEARAGRITPAMEMAAQREGLAAEFIRHGLASGTIVLPANINHKNLEPCAIGHGLRTKVNANIGTSPEFPDLDKEIEKLEAALAAGVDAVMDLSTGGDLNVIRREILKRCTVPVGTVAEYQAMVEARRKYGNLIEMTEEDLFNTIEQQARDGADFITVHCGVTGEGIERLKKEGRITDIVSRGGAFMAGWILHHNRENPLYEQYDRLLDIAEKYDVTLSLGDGLRPGCLADASDRAQIHELIILGELVDRAWERGIQVMVEGPGHVPLNQIEANVILQKRICKGAPFYVLGPLVTDVAPGYDHITSAIGGALAASAGVDFLCYVTPAEHLGLPSVEDVREGVIAARIAAHAADIVKGAPGALAWDLEMAKARKALDWQKQIELAIDREKAVRYWQEKNIKDKDENKGKEECSMCGEFCAMKVIGEHLQCDRNKSHKLYS</sequence>
<evidence type="ECO:0000313" key="12">
    <source>
        <dbReference type="Proteomes" id="UP000037175"/>
    </source>
</evidence>
<feature type="binding site" evidence="10">
    <location>
        <position position="265"/>
    </location>
    <ligand>
        <name>substrate</name>
    </ligand>
</feature>
<accession>A0A0L6W469</accession>
<dbReference type="Gene3D" id="6.10.250.620">
    <property type="match status" value="1"/>
</dbReference>
<comment type="cofactor">
    <cofactor evidence="10">
        <name>[4Fe-4S] cluster</name>
        <dbReference type="ChEBI" id="CHEBI:49883"/>
    </cofactor>
    <text evidence="10">Binds 1 [4Fe-4S] cluster per subunit. The cluster is coordinated with 3 cysteines and an exchangeable S-adenosyl-L-methionine.</text>
</comment>
<dbReference type="GO" id="GO:0009228">
    <property type="term" value="P:thiamine biosynthetic process"/>
    <property type="evidence" value="ECO:0007669"/>
    <property type="project" value="UniProtKB-UniRule"/>
</dbReference>
<dbReference type="InterPro" id="IPR002817">
    <property type="entry name" value="ThiC/BzaA/B"/>
</dbReference>
<keyword evidence="4 10" id="KW-0479">Metal-binding</keyword>
<evidence type="ECO:0000256" key="9">
    <source>
        <dbReference type="ARBA" id="ARBA00023239"/>
    </source>
</evidence>
<keyword evidence="2 10" id="KW-0004">4Fe-4S</keyword>
<keyword evidence="3 10" id="KW-0949">S-adenosyl-L-methionine</keyword>
<dbReference type="GO" id="GO:0051539">
    <property type="term" value="F:4 iron, 4 sulfur cluster binding"/>
    <property type="evidence" value="ECO:0007669"/>
    <property type="project" value="UniProtKB-KW"/>
</dbReference>
<reference evidence="12" key="1">
    <citation type="submission" date="2015-07" db="EMBL/GenBank/DDBJ databases">
        <title>Complete Genome of Thermincola ferriacetica strain Z-0001T.</title>
        <authorList>
            <person name="Lusk B."/>
            <person name="Badalamenti J.P."/>
            <person name="Parameswaran P."/>
            <person name="Bond D.R."/>
            <person name="Torres C.I."/>
        </authorList>
    </citation>
    <scope>NUCLEOTIDE SEQUENCE [LARGE SCALE GENOMIC DNA]</scope>
    <source>
        <strain evidence="12">Z-0001</strain>
    </source>
</reference>
<dbReference type="NCBIfam" id="NF009895">
    <property type="entry name" value="PRK13352.1"/>
    <property type="match status" value="1"/>
</dbReference>
<comment type="pathway">
    <text evidence="10">Cofactor biosynthesis; thiamine diphosphate biosynthesis.</text>
</comment>
<evidence type="ECO:0000256" key="2">
    <source>
        <dbReference type="ARBA" id="ARBA00022485"/>
    </source>
</evidence>
<dbReference type="InterPro" id="IPR037509">
    <property type="entry name" value="ThiC"/>
</dbReference>
<dbReference type="AlphaFoldDB" id="A0A0L6W469"/>
<evidence type="ECO:0000256" key="6">
    <source>
        <dbReference type="ARBA" id="ARBA00022977"/>
    </source>
</evidence>
<name>A0A0L6W469_9FIRM</name>
<feature type="binding site" evidence="10">
    <location>
        <position position="292"/>
    </location>
    <ligand>
        <name>substrate</name>
    </ligand>
</feature>
<comment type="similarity">
    <text evidence="10">Belongs to the ThiC family.</text>
</comment>
<feature type="binding site" evidence="10">
    <location>
        <position position="269"/>
    </location>
    <ligand>
        <name>Zn(2+)</name>
        <dbReference type="ChEBI" id="CHEBI:29105"/>
    </ligand>
</feature>
<feature type="binding site" evidence="10">
    <location>
        <position position="418"/>
    </location>
    <ligand>
        <name>[4Fe-4S] cluster</name>
        <dbReference type="ChEBI" id="CHEBI:49883"/>
        <note>4Fe-4S-S-AdoMet</note>
    </ligand>
</feature>
<feature type="binding site" evidence="10">
    <location>
        <begin position="226"/>
        <end position="229"/>
    </location>
    <ligand>
        <name>substrate</name>
    </ligand>
</feature>
<feature type="binding site" evidence="10">
    <location>
        <position position="124"/>
    </location>
    <ligand>
        <name>substrate</name>
    </ligand>
</feature>
<protein>
    <recommendedName>
        <fullName evidence="10">Phosphomethylpyrimidine synthase</fullName>
        <ecNumber evidence="10">4.1.99.17</ecNumber>
    </recommendedName>
    <alternativeName>
        <fullName evidence="10">Hydroxymethylpyrimidine phosphate synthase</fullName>
        <shortName evidence="10">HMP-P synthase</shortName>
        <shortName evidence="10">HMP-phosphate synthase</shortName>
        <shortName evidence="10">HMPP synthase</shortName>
    </alternativeName>
    <alternativeName>
        <fullName evidence="10">Thiamine biosynthesis protein ThiC</fullName>
    </alternativeName>
</protein>
<feature type="binding site" evidence="10">
    <location>
        <begin position="185"/>
        <end position="187"/>
    </location>
    <ligand>
        <name>substrate</name>
    </ligand>
</feature>